<feature type="transmembrane region" description="Helical" evidence="12">
    <location>
        <begin position="79"/>
        <end position="97"/>
    </location>
</feature>
<feature type="transmembrane region" description="Helical" evidence="12">
    <location>
        <begin position="435"/>
        <end position="460"/>
    </location>
</feature>
<keyword evidence="9 12" id="KW-0472">Membrane</keyword>
<dbReference type="AlphaFoldDB" id="A0A8K0CW60"/>
<feature type="transmembrane region" description="Helical" evidence="12">
    <location>
        <begin position="266"/>
        <end position="284"/>
    </location>
</feature>
<accession>A0A8K0CW60</accession>
<keyword evidence="3" id="KW-0813">Transport</keyword>
<evidence type="ECO:0000256" key="5">
    <source>
        <dbReference type="ARBA" id="ARBA00022692"/>
    </source>
</evidence>
<comment type="subcellular location">
    <subcellularLocation>
        <location evidence="1">Cell membrane</location>
        <topology evidence="1">Multi-pass membrane protein</topology>
    </subcellularLocation>
</comment>
<dbReference type="GO" id="GO:0006814">
    <property type="term" value="P:sodium ion transport"/>
    <property type="evidence" value="ECO:0007669"/>
    <property type="project" value="UniProtKB-KW"/>
</dbReference>
<evidence type="ECO:0000256" key="2">
    <source>
        <dbReference type="ARBA" id="ARBA00006434"/>
    </source>
</evidence>
<evidence type="ECO:0008006" key="15">
    <source>
        <dbReference type="Google" id="ProtNLM"/>
    </source>
</evidence>
<feature type="transmembrane region" description="Helical" evidence="12">
    <location>
        <begin position="36"/>
        <end position="58"/>
    </location>
</feature>
<dbReference type="GO" id="GO:0005886">
    <property type="term" value="C:plasma membrane"/>
    <property type="evidence" value="ECO:0007669"/>
    <property type="project" value="UniProtKB-SubCell"/>
</dbReference>
<proteinExistence type="inferred from homology"/>
<keyword evidence="8" id="KW-0406">Ion transport</keyword>
<evidence type="ECO:0000256" key="12">
    <source>
        <dbReference type="SAM" id="Phobius"/>
    </source>
</evidence>
<dbReference type="PANTHER" id="PTHR42985:SF21">
    <property type="entry name" value="SODIUM-DEPENDENT MULTIVITAMIN TRANSPORTER-LIKE PROTEIN"/>
    <property type="match status" value="1"/>
</dbReference>
<dbReference type="InterPro" id="IPR001734">
    <property type="entry name" value="Na/solute_symporter"/>
</dbReference>
<keyword evidence="5 12" id="KW-0812">Transmembrane</keyword>
<evidence type="ECO:0000256" key="10">
    <source>
        <dbReference type="ARBA" id="ARBA00023201"/>
    </source>
</evidence>
<evidence type="ECO:0000256" key="9">
    <source>
        <dbReference type="ARBA" id="ARBA00023136"/>
    </source>
</evidence>
<reference evidence="13" key="1">
    <citation type="submission" date="2019-08" db="EMBL/GenBank/DDBJ databases">
        <title>The genome of the North American firefly Photinus pyralis.</title>
        <authorList>
            <consortium name="Photinus pyralis genome working group"/>
            <person name="Fallon T.R."/>
            <person name="Sander Lower S.E."/>
            <person name="Weng J.-K."/>
        </authorList>
    </citation>
    <scope>NUCLEOTIDE SEQUENCE</scope>
    <source>
        <strain evidence="13">TRF0915ILg1</strain>
        <tissue evidence="13">Whole body</tissue>
    </source>
</reference>
<dbReference type="PROSITE" id="PS50283">
    <property type="entry name" value="NA_SOLUT_SYMP_3"/>
    <property type="match status" value="1"/>
</dbReference>
<evidence type="ECO:0000313" key="13">
    <source>
        <dbReference type="EMBL" id="KAF2892442.1"/>
    </source>
</evidence>
<dbReference type="PANTHER" id="PTHR42985">
    <property type="entry name" value="SODIUM-COUPLED MONOCARBOXYLATE TRANSPORTER"/>
    <property type="match status" value="1"/>
</dbReference>
<protein>
    <recommendedName>
        <fullName evidence="15">Sodium-coupled monocarboxylate transporter 1</fullName>
    </recommendedName>
</protein>
<dbReference type="Gene3D" id="1.20.1730.10">
    <property type="entry name" value="Sodium/glucose cotransporter"/>
    <property type="match status" value="1"/>
</dbReference>
<feature type="transmembrane region" description="Helical" evidence="12">
    <location>
        <begin position="157"/>
        <end position="179"/>
    </location>
</feature>
<keyword evidence="7" id="KW-0915">Sodium</keyword>
<keyword evidence="6 12" id="KW-1133">Transmembrane helix</keyword>
<evidence type="ECO:0000256" key="8">
    <source>
        <dbReference type="ARBA" id="ARBA00023065"/>
    </source>
</evidence>
<evidence type="ECO:0000256" key="4">
    <source>
        <dbReference type="ARBA" id="ARBA00022475"/>
    </source>
</evidence>
<feature type="transmembrane region" description="Helical" evidence="12">
    <location>
        <begin position="467"/>
        <end position="486"/>
    </location>
</feature>
<comment type="similarity">
    <text evidence="2 11">Belongs to the sodium:solute symporter (SSF) (TC 2.A.21) family.</text>
</comment>
<dbReference type="CDD" id="cd11492">
    <property type="entry name" value="SLC5sbd_NIS-SMVT"/>
    <property type="match status" value="1"/>
</dbReference>
<feature type="transmembrane region" description="Helical" evidence="12">
    <location>
        <begin position="216"/>
        <end position="243"/>
    </location>
</feature>
<evidence type="ECO:0000256" key="1">
    <source>
        <dbReference type="ARBA" id="ARBA00004651"/>
    </source>
</evidence>
<feature type="transmembrane region" description="Helical" evidence="12">
    <location>
        <begin position="103"/>
        <end position="129"/>
    </location>
</feature>
<dbReference type="OrthoDB" id="6132759at2759"/>
<organism evidence="13 14">
    <name type="scientific">Ignelater luminosus</name>
    <name type="common">Cucubano</name>
    <name type="synonym">Pyrophorus luminosus</name>
    <dbReference type="NCBI Taxonomy" id="2038154"/>
    <lineage>
        <taxon>Eukaryota</taxon>
        <taxon>Metazoa</taxon>
        <taxon>Ecdysozoa</taxon>
        <taxon>Arthropoda</taxon>
        <taxon>Hexapoda</taxon>
        <taxon>Insecta</taxon>
        <taxon>Pterygota</taxon>
        <taxon>Neoptera</taxon>
        <taxon>Endopterygota</taxon>
        <taxon>Coleoptera</taxon>
        <taxon>Polyphaga</taxon>
        <taxon>Elateriformia</taxon>
        <taxon>Elateroidea</taxon>
        <taxon>Elateridae</taxon>
        <taxon>Agrypninae</taxon>
        <taxon>Pyrophorini</taxon>
        <taxon>Ignelater</taxon>
    </lineage>
</organism>
<evidence type="ECO:0000313" key="14">
    <source>
        <dbReference type="Proteomes" id="UP000801492"/>
    </source>
</evidence>
<feature type="non-terminal residue" evidence="13">
    <location>
        <position position="1"/>
    </location>
</feature>
<keyword evidence="14" id="KW-1185">Reference proteome</keyword>
<feature type="transmembrane region" description="Helical" evidence="12">
    <location>
        <begin position="185"/>
        <end position="204"/>
    </location>
</feature>
<feature type="transmembrane region" description="Helical" evidence="12">
    <location>
        <begin position="410"/>
        <end position="429"/>
    </location>
</feature>
<evidence type="ECO:0000256" key="6">
    <source>
        <dbReference type="ARBA" id="ARBA00022989"/>
    </source>
</evidence>
<name>A0A8K0CW60_IGNLU</name>
<dbReference type="NCBIfam" id="TIGR00813">
    <property type="entry name" value="sss"/>
    <property type="match status" value="1"/>
</dbReference>
<gene>
    <name evidence="13" type="ORF">ILUMI_13727</name>
</gene>
<dbReference type="InterPro" id="IPR051163">
    <property type="entry name" value="Sodium:Solute_Symporter_SSF"/>
</dbReference>
<comment type="caution">
    <text evidence="13">The sequence shown here is derived from an EMBL/GenBank/DDBJ whole genome shotgun (WGS) entry which is preliminary data.</text>
</comment>
<feature type="transmembrane region" description="Helical" evidence="12">
    <location>
        <begin position="365"/>
        <end position="390"/>
    </location>
</feature>
<evidence type="ECO:0000256" key="7">
    <source>
        <dbReference type="ARBA" id="ARBA00023053"/>
    </source>
</evidence>
<sequence length="604" mass="67162">SSRFLNKRNHVQHRQLLTSFTFPGTTRILKMQQIGFSWFDFVLFIITIGLSAAIGIYFGFFKKQNTTKDYLHGGKKMKVFPVAMSLAASSVSGVALIGVPAEIYLFGTQFSIMVISIIIMGFIVNFIYLPVFHKLQIVSIFEYLELRFDKKVRSSTSVLYVVASMIGLPLIVYAPSLALNHVTGFNLHVTALFMSLLCIFYTSIGGVKAVVWTDTLQFTITLTTFFCVLVMGTISAGGLSVIWERAREGDRLEFFNMDLDPTTRSTFWSVMIGNLFLWTLYVGVSQGTLQRFLAVPTYRDSQKVLIVLIAFTIITKLIGSFSGLIVYAKYYDCDPYTAGLMKNPDQIIPFYVMDVATQLPGLGGLFVAGLFTTALSTLSTLLNALSGIIYKDLVDPFMPATTSERKASNIMKLITLIIGLLGTGLIFIVERLGTILEILLTVTGIIGGPVLGLFTMGVLLPTVNTKGALTGVFSSIACMLFIAGGHQRLVWNGIIKTVFKSLETYGCNITFNATINSIATQNVTMSSQEEPFWLFKISFYYYVFMGTIISMVIGQIVSWIFRSKDDQPVSADFLSPCIHRFLSKSAFETRYCSVEKEMLKVEER</sequence>
<dbReference type="Pfam" id="PF00474">
    <property type="entry name" value="SSF"/>
    <property type="match status" value="1"/>
</dbReference>
<dbReference type="EMBL" id="VTPC01008730">
    <property type="protein sequence ID" value="KAF2892442.1"/>
    <property type="molecule type" value="Genomic_DNA"/>
</dbReference>
<dbReference type="InterPro" id="IPR038377">
    <property type="entry name" value="Na/Glc_symporter_sf"/>
</dbReference>
<feature type="transmembrane region" description="Helical" evidence="12">
    <location>
        <begin position="539"/>
        <end position="561"/>
    </location>
</feature>
<evidence type="ECO:0000256" key="11">
    <source>
        <dbReference type="RuleBase" id="RU362091"/>
    </source>
</evidence>
<dbReference type="Proteomes" id="UP000801492">
    <property type="component" value="Unassembled WGS sequence"/>
</dbReference>
<evidence type="ECO:0000256" key="3">
    <source>
        <dbReference type="ARBA" id="ARBA00022448"/>
    </source>
</evidence>
<keyword evidence="4" id="KW-1003">Cell membrane</keyword>
<keyword evidence="10" id="KW-0739">Sodium transport</keyword>
<dbReference type="GO" id="GO:0015293">
    <property type="term" value="F:symporter activity"/>
    <property type="evidence" value="ECO:0007669"/>
    <property type="project" value="TreeGrafter"/>
</dbReference>
<feature type="transmembrane region" description="Helical" evidence="12">
    <location>
        <begin position="304"/>
        <end position="328"/>
    </location>
</feature>